<dbReference type="Proteomes" id="UP001524502">
    <property type="component" value="Unassembled WGS sequence"/>
</dbReference>
<keyword evidence="8 10" id="KW-0501">Molybdenum cofactor biosynthesis</keyword>
<dbReference type="Gene3D" id="3.40.980.10">
    <property type="entry name" value="MoaB/Mog-like domain"/>
    <property type="match status" value="1"/>
</dbReference>
<organism evidence="12 13">
    <name type="scientific">Anaerovorax odorimutans</name>
    <dbReference type="NCBI Taxonomy" id="109327"/>
    <lineage>
        <taxon>Bacteria</taxon>
        <taxon>Bacillati</taxon>
        <taxon>Bacillota</taxon>
        <taxon>Clostridia</taxon>
        <taxon>Peptostreptococcales</taxon>
        <taxon>Anaerovoracaceae</taxon>
        <taxon>Anaerovorax</taxon>
    </lineage>
</organism>
<name>A0ABT1RKF0_9FIRM</name>
<dbReference type="SUPFAM" id="SSF53850">
    <property type="entry name" value="Periplasmic binding protein-like II"/>
    <property type="match status" value="1"/>
</dbReference>
<evidence type="ECO:0000256" key="2">
    <source>
        <dbReference type="ARBA" id="ARBA00003487"/>
    </source>
</evidence>
<comment type="pathway">
    <text evidence="3 10">Cofactor biosynthesis; molybdopterin biosynthesis.</text>
</comment>
<gene>
    <name evidence="12" type="ORF">NE619_02855</name>
</gene>
<evidence type="ECO:0000259" key="11">
    <source>
        <dbReference type="SMART" id="SM00852"/>
    </source>
</evidence>
<dbReference type="InterPro" id="IPR036425">
    <property type="entry name" value="MoaB/Mog-like_dom_sf"/>
</dbReference>
<dbReference type="Gene3D" id="2.170.190.11">
    <property type="entry name" value="Molybdopterin biosynthesis moea protein, domain 3"/>
    <property type="match status" value="1"/>
</dbReference>
<dbReference type="SUPFAM" id="SSF63882">
    <property type="entry name" value="MoeA N-terminal region -like"/>
    <property type="match status" value="1"/>
</dbReference>
<dbReference type="InterPro" id="IPR038987">
    <property type="entry name" value="MoeA-like"/>
</dbReference>
<dbReference type="Gene3D" id="3.40.190.10">
    <property type="entry name" value="Periplasmic binding protein-like II"/>
    <property type="match status" value="1"/>
</dbReference>
<dbReference type="PROSITE" id="PS01079">
    <property type="entry name" value="MOCF_BIOSYNTHESIS_2"/>
    <property type="match status" value="1"/>
</dbReference>
<dbReference type="SMART" id="SM00852">
    <property type="entry name" value="MoCF_biosynth"/>
    <property type="match status" value="1"/>
</dbReference>
<comment type="caution">
    <text evidence="12">The sequence shown here is derived from an EMBL/GenBank/DDBJ whole genome shotgun (WGS) entry which is preliminary data.</text>
</comment>
<dbReference type="InterPro" id="IPR005110">
    <property type="entry name" value="MoeA_linker/N"/>
</dbReference>
<dbReference type="PANTHER" id="PTHR10192:SF16">
    <property type="entry name" value="MOLYBDOPTERIN MOLYBDENUMTRANSFERASE"/>
    <property type="match status" value="1"/>
</dbReference>
<keyword evidence="10" id="KW-0479">Metal-binding</keyword>
<dbReference type="SUPFAM" id="SSF63867">
    <property type="entry name" value="MoeA C-terminal domain-like"/>
    <property type="match status" value="1"/>
</dbReference>
<dbReference type="SUPFAM" id="SSF53218">
    <property type="entry name" value="Molybdenum cofactor biosynthesis proteins"/>
    <property type="match status" value="1"/>
</dbReference>
<evidence type="ECO:0000256" key="8">
    <source>
        <dbReference type="ARBA" id="ARBA00023150"/>
    </source>
</evidence>
<comment type="similarity">
    <text evidence="4 10">Belongs to the MoeA family.</text>
</comment>
<comment type="function">
    <text evidence="1 10">Catalyzes the insertion of molybdate into adenylated molybdopterin with the concomitant release of AMP.</text>
</comment>
<evidence type="ECO:0000313" key="13">
    <source>
        <dbReference type="Proteomes" id="UP001524502"/>
    </source>
</evidence>
<evidence type="ECO:0000256" key="3">
    <source>
        <dbReference type="ARBA" id="ARBA00005046"/>
    </source>
</evidence>
<dbReference type="InterPro" id="IPR036135">
    <property type="entry name" value="MoeA_linker/N_sf"/>
</dbReference>
<dbReference type="Pfam" id="PF03453">
    <property type="entry name" value="MoeA_N"/>
    <property type="match status" value="1"/>
</dbReference>
<dbReference type="CDD" id="cd00887">
    <property type="entry name" value="MoeA"/>
    <property type="match status" value="1"/>
</dbReference>
<evidence type="ECO:0000256" key="1">
    <source>
        <dbReference type="ARBA" id="ARBA00002901"/>
    </source>
</evidence>
<dbReference type="InterPro" id="IPR001453">
    <property type="entry name" value="MoaB/Mog_dom"/>
</dbReference>
<sequence>MAKRNLYLDIKSVDEAAELYLSALKKTLDIQYETIPVVESLERVTRKATYAKYCSPLFNASAMDGIAVISSRTDEANETNPVILKEEEDYLVVDTGDPIHPPYDAVIMAEDITEVEEGVKIFASAAPWQHVRPIGEDIVAGEMILPSNHKIRPIDVGVLLSAGIIDIEVVKKPEVAIFPTGTEIIEPTETPADGSIIESNSRMFENMVTRAGGIAHRFPPIIDDYEQIRNHVAEAVGRYDMVIINAGSSAGTEDYTVHVLRELGEVLVHGVAIKPGKPVILAMVKGKPVVGLPGYPVSAYIGFENFVDPVLAEMCQTPVRKNPVVQAHVSKRLVSSLKHKEYVRVKVGKVGDKMVAAPLARGAGAAMSLVRADGFCVIEQNSEGVEAGEAVQVQLYREPEEVENTVVVIGSHDLILDVMADMMPESHKGMFVSSTHVGSMGGLMALKRGEAHLAPIHLLDETSGEYNIAYIKKLFGEGKISLIKGVGRTQGILVKKGNPLGIKGIEDLKDCRYVNRQRGAGTRVLFDYKLKQLGIEPSSINGYDREATTHMAVAAAVGSDGADAGMGILSAAKAMDLDFVPIGPEEYDFAIPEQYLNLPHIQAFLEILKSDEFHRRLDELGGYTYEKAGEIVAI</sequence>
<feature type="domain" description="MoaB/Mog" evidence="11">
    <location>
        <begin position="176"/>
        <end position="313"/>
    </location>
</feature>
<keyword evidence="10" id="KW-0460">Magnesium</keyword>
<dbReference type="InterPro" id="IPR036688">
    <property type="entry name" value="MoeA_C_domain_IV_sf"/>
</dbReference>
<evidence type="ECO:0000256" key="7">
    <source>
        <dbReference type="ARBA" id="ARBA00022505"/>
    </source>
</evidence>
<protein>
    <recommendedName>
        <fullName evidence="6 10">Molybdopterin molybdenumtransferase</fullName>
        <ecNumber evidence="5 10">2.10.1.1</ecNumber>
    </recommendedName>
</protein>
<dbReference type="Gene3D" id="3.90.105.10">
    <property type="entry name" value="Molybdopterin biosynthesis moea protein, domain 2"/>
    <property type="match status" value="1"/>
</dbReference>
<evidence type="ECO:0000313" key="12">
    <source>
        <dbReference type="EMBL" id="MCQ4635656.1"/>
    </source>
</evidence>
<dbReference type="Gene3D" id="2.40.340.10">
    <property type="entry name" value="MoeA, C-terminal, domain IV"/>
    <property type="match status" value="1"/>
</dbReference>
<dbReference type="Pfam" id="PF03454">
    <property type="entry name" value="MoeA_C"/>
    <property type="match status" value="1"/>
</dbReference>
<dbReference type="EC" id="2.10.1.1" evidence="5 10"/>
<accession>A0ABT1RKF0</accession>
<reference evidence="12 13" key="1">
    <citation type="submission" date="2022-06" db="EMBL/GenBank/DDBJ databases">
        <title>Isolation of gut microbiota from human fecal samples.</title>
        <authorList>
            <person name="Pamer E.G."/>
            <person name="Barat B."/>
            <person name="Waligurski E."/>
            <person name="Medina S."/>
            <person name="Paddock L."/>
            <person name="Mostad J."/>
        </authorList>
    </citation>
    <scope>NUCLEOTIDE SEQUENCE [LARGE SCALE GENOMIC DNA]</scope>
    <source>
        <strain evidence="12 13">SL.3.17</strain>
    </source>
</reference>
<comment type="cofactor">
    <cofactor evidence="10">
        <name>Mg(2+)</name>
        <dbReference type="ChEBI" id="CHEBI:18420"/>
    </cofactor>
</comment>
<dbReference type="InterPro" id="IPR008284">
    <property type="entry name" value="MoCF_biosynth_CS"/>
</dbReference>
<keyword evidence="13" id="KW-1185">Reference proteome</keyword>
<keyword evidence="10" id="KW-0808">Transferase</keyword>
<evidence type="ECO:0000256" key="5">
    <source>
        <dbReference type="ARBA" id="ARBA00013269"/>
    </source>
</evidence>
<dbReference type="NCBIfam" id="TIGR00177">
    <property type="entry name" value="molyb_syn"/>
    <property type="match status" value="1"/>
</dbReference>
<evidence type="ECO:0000256" key="4">
    <source>
        <dbReference type="ARBA" id="ARBA00010763"/>
    </source>
</evidence>
<dbReference type="NCBIfam" id="NF011068">
    <property type="entry name" value="PRK14498.1"/>
    <property type="match status" value="1"/>
</dbReference>
<dbReference type="PANTHER" id="PTHR10192">
    <property type="entry name" value="MOLYBDOPTERIN BIOSYNTHESIS PROTEIN"/>
    <property type="match status" value="1"/>
</dbReference>
<dbReference type="RefSeq" id="WP_256130847.1">
    <property type="nucleotide sequence ID" value="NZ_JANFXK010000002.1"/>
</dbReference>
<evidence type="ECO:0000256" key="6">
    <source>
        <dbReference type="ARBA" id="ARBA00021108"/>
    </source>
</evidence>
<evidence type="ECO:0000256" key="9">
    <source>
        <dbReference type="ARBA" id="ARBA00047317"/>
    </source>
</evidence>
<dbReference type="Pfam" id="PF00994">
    <property type="entry name" value="MoCF_biosynth"/>
    <property type="match status" value="1"/>
</dbReference>
<dbReference type="EMBL" id="JANFXK010000002">
    <property type="protein sequence ID" value="MCQ4635656.1"/>
    <property type="molecule type" value="Genomic_DNA"/>
</dbReference>
<dbReference type="InterPro" id="IPR005111">
    <property type="entry name" value="MoeA_C_domain_IV"/>
</dbReference>
<proteinExistence type="inferred from homology"/>
<dbReference type="InterPro" id="IPR024370">
    <property type="entry name" value="PBP_domain"/>
</dbReference>
<keyword evidence="7 10" id="KW-0500">Molybdenum</keyword>
<evidence type="ECO:0000256" key="10">
    <source>
        <dbReference type="RuleBase" id="RU365090"/>
    </source>
</evidence>
<dbReference type="Pfam" id="PF12727">
    <property type="entry name" value="PBP_like"/>
    <property type="match status" value="1"/>
</dbReference>
<comment type="catalytic activity">
    <reaction evidence="9">
        <text>adenylyl-molybdopterin + molybdate = Mo-molybdopterin + AMP + H(+)</text>
        <dbReference type="Rhea" id="RHEA:35047"/>
        <dbReference type="ChEBI" id="CHEBI:15378"/>
        <dbReference type="ChEBI" id="CHEBI:36264"/>
        <dbReference type="ChEBI" id="CHEBI:62727"/>
        <dbReference type="ChEBI" id="CHEBI:71302"/>
        <dbReference type="ChEBI" id="CHEBI:456215"/>
        <dbReference type="EC" id="2.10.1.1"/>
    </reaction>
</comment>
<comment type="function">
    <text evidence="2">May be involved in the biosynthesis of molybdopterin.</text>
</comment>